<evidence type="ECO:0000313" key="4">
    <source>
        <dbReference type="Proteomes" id="UP000078358"/>
    </source>
</evidence>
<dbReference type="EMBL" id="JACI01000001">
    <property type="protein sequence ID" value="OAQ15824.1"/>
    <property type="molecule type" value="Genomic_DNA"/>
</dbReference>
<evidence type="ECO:0008006" key="5">
    <source>
        <dbReference type="Google" id="ProtNLM"/>
    </source>
</evidence>
<dbReference type="PROSITE" id="PS51257">
    <property type="entry name" value="PROKAR_LIPOPROTEIN"/>
    <property type="match status" value="1"/>
</dbReference>
<dbReference type="Gene3D" id="1.10.287.1490">
    <property type="match status" value="1"/>
</dbReference>
<comment type="caution">
    <text evidence="3">The sequence shown here is derived from an EMBL/GenBank/DDBJ whole genome shotgun (WGS) entry which is preliminary data.</text>
</comment>
<dbReference type="RefSeq" id="WP_064318237.1">
    <property type="nucleotide sequence ID" value="NZ_JACI01000001.1"/>
</dbReference>
<dbReference type="InterPro" id="IPR011250">
    <property type="entry name" value="OMP/PagP_B-barrel"/>
</dbReference>
<dbReference type="AlphaFoldDB" id="A0A179D0Y2"/>
<dbReference type="SUPFAM" id="SSF56954">
    <property type="entry name" value="Outer membrane efflux proteins (OEP)"/>
    <property type="match status" value="1"/>
</dbReference>
<reference evidence="3 4" key="1">
    <citation type="submission" date="2014-01" db="EMBL/GenBank/DDBJ databases">
        <authorList>
            <person name="Zuccon D."/>
        </authorList>
    </citation>
    <scope>NUCLEOTIDE SEQUENCE [LARGE SCALE GENOMIC DNA]</scope>
    <source>
        <strain evidence="3 4">Y31</strain>
    </source>
</reference>
<keyword evidence="2" id="KW-0732">Signal</keyword>
<dbReference type="SUPFAM" id="SSF56925">
    <property type="entry name" value="OMPA-like"/>
    <property type="match status" value="1"/>
</dbReference>
<dbReference type="PATRIC" id="fig|1261658.3.peg.731"/>
<keyword evidence="1" id="KW-0175">Coiled coil</keyword>
<name>A0A179D0Y2_BIBTR</name>
<accession>A0A179D0Y2</accession>
<dbReference type="Gene3D" id="2.40.160.90">
    <property type="match status" value="1"/>
</dbReference>
<feature type="coiled-coil region" evidence="1">
    <location>
        <begin position="41"/>
        <end position="168"/>
    </location>
</feature>
<feature type="chain" id="PRO_5008100172" description="Transferrin-binding protein B C-lobe/N-lobe beta barrel domain-containing protein" evidence="2">
    <location>
        <begin position="21"/>
        <end position="429"/>
    </location>
</feature>
<gene>
    <name evidence="3" type="ORF">F480_03620</name>
</gene>
<dbReference type="Proteomes" id="UP000078358">
    <property type="component" value="Unassembled WGS sequence"/>
</dbReference>
<organism evidence="3 4">
    <name type="scientific">Bibersteinia trehalosi Y31</name>
    <dbReference type="NCBI Taxonomy" id="1261658"/>
    <lineage>
        <taxon>Bacteria</taxon>
        <taxon>Pseudomonadati</taxon>
        <taxon>Pseudomonadota</taxon>
        <taxon>Gammaproteobacteria</taxon>
        <taxon>Pasteurellales</taxon>
        <taxon>Pasteurellaceae</taxon>
        <taxon>Bibersteinia</taxon>
    </lineage>
</organism>
<evidence type="ECO:0000256" key="2">
    <source>
        <dbReference type="SAM" id="SignalP"/>
    </source>
</evidence>
<sequence>MKKTVTNTAIALLLSLGVAACGSRHKETIVNTTPNTSAAELSIVKQQLADAQRALATAETAAAEAKEAQTTVENTLQAVQIEAETAKSTAAAAQTQLAAAQQEIENLKARLANSSDSTEVEALKAALAVAEQKAAQAETELVSANSALEKANSELAATESQLANYVAKEKVAGDKIASDLTAGGFAADSTSYTYAYLNDEVKKAELAEVIANGTASCGSAASPVTGAAVAGCLRLSNTAAGTILFTKENEYSAYAVVREAYDADSGVNTPKNSFIAMVKTPTTDKAQVLGATYRGLATYSQSAGLSGSSLVGENIAATAGKLNVVTLNVDQNGQISGEIWNKISAKEENHYRTVELKAADVLVSNSGVVFEGDAAINEKMLKTGTPLEGTYKGAFAGNEGQEVVGTFQTNSLETNYVQGAFSATKDSAE</sequence>
<evidence type="ECO:0000256" key="1">
    <source>
        <dbReference type="SAM" id="Coils"/>
    </source>
</evidence>
<proteinExistence type="predicted"/>
<protein>
    <recommendedName>
        <fullName evidence="5">Transferrin-binding protein B C-lobe/N-lobe beta barrel domain-containing protein</fullName>
    </recommendedName>
</protein>
<feature type="signal peptide" evidence="2">
    <location>
        <begin position="1"/>
        <end position="20"/>
    </location>
</feature>
<evidence type="ECO:0000313" key="3">
    <source>
        <dbReference type="EMBL" id="OAQ15824.1"/>
    </source>
</evidence>